<protein>
    <submittedName>
        <fullName evidence="2">Uncharacterized protein</fullName>
    </submittedName>
</protein>
<evidence type="ECO:0000256" key="1">
    <source>
        <dbReference type="SAM" id="Phobius"/>
    </source>
</evidence>
<keyword evidence="1" id="KW-1133">Transmembrane helix</keyword>
<dbReference type="Proteomes" id="UP000255423">
    <property type="component" value="Unassembled WGS sequence"/>
</dbReference>
<dbReference type="EMBL" id="UHJL01000001">
    <property type="protein sequence ID" value="SUQ19903.1"/>
    <property type="molecule type" value="Genomic_DNA"/>
</dbReference>
<name>A0A380RWG4_FIBSU</name>
<sequence length="110" mass="12623">MDMLKKLSDYENELLKMVEAGAPLTAEQLLSVRTHIGFFQHERLVHELVMILFALLTVGGILFLVVVPEITVVALDVLFFALLVPYVKHYYGLENGVQRLYDVYEKLEKL</sequence>
<organism evidence="2 3">
    <name type="scientific">Fibrobacter succinogenes</name>
    <name type="common">Bacteroides succinogenes</name>
    <dbReference type="NCBI Taxonomy" id="833"/>
    <lineage>
        <taxon>Bacteria</taxon>
        <taxon>Pseudomonadati</taxon>
        <taxon>Fibrobacterota</taxon>
        <taxon>Fibrobacteria</taxon>
        <taxon>Fibrobacterales</taxon>
        <taxon>Fibrobacteraceae</taxon>
        <taxon>Fibrobacter</taxon>
    </lineage>
</organism>
<reference evidence="2 3" key="1">
    <citation type="submission" date="2017-08" db="EMBL/GenBank/DDBJ databases">
        <authorList>
            <person name="de Groot N.N."/>
        </authorList>
    </citation>
    <scope>NUCLEOTIDE SEQUENCE [LARGE SCALE GENOMIC DNA]</scope>
    <source>
        <strain evidence="2 3">HM2</strain>
    </source>
</reference>
<keyword evidence="1" id="KW-0472">Membrane</keyword>
<proteinExistence type="predicted"/>
<feature type="transmembrane region" description="Helical" evidence="1">
    <location>
        <begin position="73"/>
        <end position="91"/>
    </location>
</feature>
<gene>
    <name evidence="2" type="ORF">SAMN05661053_1147</name>
</gene>
<accession>A0A380RWG4</accession>
<keyword evidence="1" id="KW-0812">Transmembrane</keyword>
<feature type="transmembrane region" description="Helical" evidence="1">
    <location>
        <begin position="48"/>
        <end position="67"/>
    </location>
</feature>
<dbReference type="AlphaFoldDB" id="A0A380RWG4"/>
<evidence type="ECO:0000313" key="2">
    <source>
        <dbReference type="EMBL" id="SUQ19903.1"/>
    </source>
</evidence>
<evidence type="ECO:0000313" key="3">
    <source>
        <dbReference type="Proteomes" id="UP000255423"/>
    </source>
</evidence>